<keyword evidence="4" id="KW-1185">Reference proteome</keyword>
<dbReference type="PANTHER" id="PTHR40547:SF1">
    <property type="entry name" value="SLL0298 PROTEIN"/>
    <property type="match status" value="1"/>
</dbReference>
<keyword evidence="1" id="KW-0812">Transmembrane</keyword>
<comment type="caution">
    <text evidence="3">The sequence shown here is derived from an EMBL/GenBank/DDBJ whole genome shotgun (WGS) entry which is preliminary data.</text>
</comment>
<feature type="domain" description="DUF2062" evidence="2">
    <location>
        <begin position="26"/>
        <end position="157"/>
    </location>
</feature>
<reference evidence="3" key="1">
    <citation type="submission" date="2020-10" db="EMBL/GenBank/DDBJ databases">
        <title>An improved Amphimedon queenslandica hologenome assembly reveals how three proteobacterial symbionts can extend the metabolic phenotypic of their marine sponge host.</title>
        <authorList>
            <person name="Degnan B."/>
            <person name="Degnan S."/>
            <person name="Xiang X."/>
        </authorList>
    </citation>
    <scope>NUCLEOTIDE SEQUENCE</scope>
    <source>
        <strain evidence="3">AqS2</strain>
    </source>
</reference>
<dbReference type="AlphaFoldDB" id="A0A930Y368"/>
<proteinExistence type="predicted"/>
<keyword evidence="1" id="KW-0472">Membrane</keyword>
<dbReference type="PANTHER" id="PTHR40547">
    <property type="entry name" value="SLL0298 PROTEIN"/>
    <property type="match status" value="1"/>
</dbReference>
<name>A0A930Y368_9GAMM</name>
<dbReference type="EMBL" id="JADHEI010000044">
    <property type="protein sequence ID" value="MBF2735611.1"/>
    <property type="molecule type" value="Genomic_DNA"/>
</dbReference>
<evidence type="ECO:0000259" key="2">
    <source>
        <dbReference type="Pfam" id="PF09835"/>
    </source>
</evidence>
<dbReference type="InterPro" id="IPR018639">
    <property type="entry name" value="DUF2062"/>
</dbReference>
<organism evidence="3 4">
    <name type="scientific">Candidatus Amphirhobacter heronislandensis</name>
    <dbReference type="NCBI Taxonomy" id="1732024"/>
    <lineage>
        <taxon>Bacteria</taxon>
        <taxon>Pseudomonadati</taxon>
        <taxon>Pseudomonadota</taxon>
        <taxon>Gammaproteobacteria</taxon>
        <taxon>Candidatus Tethybacterales</taxon>
        <taxon>Candidatus Tethybacteraceae</taxon>
        <taxon>Candidatus Amphirhobacter</taxon>
    </lineage>
</organism>
<feature type="transmembrane region" description="Helical" evidence="1">
    <location>
        <begin position="73"/>
        <end position="94"/>
    </location>
</feature>
<feature type="transmembrane region" description="Helical" evidence="1">
    <location>
        <begin position="47"/>
        <end position="67"/>
    </location>
</feature>
<feature type="transmembrane region" description="Helical" evidence="1">
    <location>
        <begin position="126"/>
        <end position="151"/>
    </location>
</feature>
<dbReference type="Pfam" id="PF09835">
    <property type="entry name" value="DUF2062"/>
    <property type="match status" value="1"/>
</dbReference>
<gene>
    <name evidence="3" type="ORF">ISN26_05995</name>
</gene>
<dbReference type="Proteomes" id="UP000604381">
    <property type="component" value="Unassembled WGS sequence"/>
</dbReference>
<evidence type="ECO:0000313" key="3">
    <source>
        <dbReference type="EMBL" id="MBF2735611.1"/>
    </source>
</evidence>
<protein>
    <submittedName>
        <fullName evidence="3">DUF2062 domain-containing protein</fullName>
    </submittedName>
</protein>
<evidence type="ECO:0000256" key="1">
    <source>
        <dbReference type="SAM" id="Phobius"/>
    </source>
</evidence>
<evidence type="ECO:0000313" key="4">
    <source>
        <dbReference type="Proteomes" id="UP000604381"/>
    </source>
</evidence>
<keyword evidence="1" id="KW-1133">Transmembrane helix</keyword>
<sequence>MIRWLKYRSLLLRRSHPPTGGSWLARFLHSDLVHWNRSSVTRGTATGMFWAFIPIPFQMIPAILFCWLLRGNLAVAIIIVWISNPLTLAPIIYLEYRLGELILAGAEVPAAAEGTLALFAGGLKYVMVGALFVSIAMMLAGYVAVQIAFTLSERRRARRRAKQQA</sequence>
<accession>A0A930Y368</accession>
<feature type="transmembrane region" description="Helical" evidence="1">
    <location>
        <begin position="101"/>
        <end position="120"/>
    </location>
</feature>